<dbReference type="SUPFAM" id="SSF47616">
    <property type="entry name" value="GST C-terminal domain-like"/>
    <property type="match status" value="1"/>
</dbReference>
<dbReference type="InterPro" id="IPR004045">
    <property type="entry name" value="Glutathione_S-Trfase_N"/>
</dbReference>
<dbReference type="InterPro" id="IPR035969">
    <property type="entry name" value="Rab-GAP_TBC_sf"/>
</dbReference>
<feature type="compositionally biased region" description="Basic and acidic residues" evidence="6">
    <location>
        <begin position="389"/>
        <end position="418"/>
    </location>
</feature>
<comment type="similarity">
    <text evidence="4">Belongs to the GST superfamily. Lambda family.</text>
</comment>
<evidence type="ECO:0000256" key="6">
    <source>
        <dbReference type="SAM" id="MobiDB-lite"/>
    </source>
</evidence>
<dbReference type="Pfam" id="PF00566">
    <property type="entry name" value="RabGAP-TBC"/>
    <property type="match status" value="1"/>
</dbReference>
<evidence type="ECO:0000256" key="1">
    <source>
        <dbReference type="ARBA" id="ARBA00012452"/>
    </source>
</evidence>
<feature type="region of interest" description="Disordered" evidence="6">
    <location>
        <begin position="1158"/>
        <end position="1204"/>
    </location>
</feature>
<evidence type="ECO:0000256" key="2">
    <source>
        <dbReference type="ARBA" id="ARBA00022575"/>
    </source>
</evidence>
<dbReference type="SFLD" id="SFLDS00019">
    <property type="entry name" value="Glutathione_Transferase_(cytos"/>
    <property type="match status" value="1"/>
</dbReference>
<dbReference type="FunFam" id="3.40.30.10:FF:000091">
    <property type="entry name" value="Glutathione S-transferase L2, chloroplastic"/>
    <property type="match status" value="1"/>
</dbReference>
<feature type="compositionally biased region" description="Basic and acidic residues" evidence="6">
    <location>
        <begin position="582"/>
        <end position="593"/>
    </location>
</feature>
<dbReference type="OrthoDB" id="17687at2759"/>
<dbReference type="SMART" id="SM00164">
    <property type="entry name" value="TBC"/>
    <property type="match status" value="1"/>
</dbReference>
<dbReference type="SUPFAM" id="SSF47923">
    <property type="entry name" value="Ypt/Rab-GAP domain of gyp1p"/>
    <property type="match status" value="2"/>
</dbReference>
<dbReference type="EC" id="2.5.1.18" evidence="1"/>
<dbReference type="InterPro" id="IPR036249">
    <property type="entry name" value="Thioredoxin-like_sf"/>
</dbReference>
<evidence type="ECO:0000256" key="4">
    <source>
        <dbReference type="ARBA" id="ARBA00060732"/>
    </source>
</evidence>
<dbReference type="Gene3D" id="3.40.30.10">
    <property type="entry name" value="Glutaredoxin"/>
    <property type="match status" value="1"/>
</dbReference>
<protein>
    <recommendedName>
        <fullName evidence="1">glutathione transferase</fullName>
        <ecNumber evidence="1">2.5.1.18</ecNumber>
    </recommendedName>
</protein>
<feature type="domain" description="GST N-terminal" evidence="8">
    <location>
        <begin position="26"/>
        <end position="107"/>
    </location>
</feature>
<feature type="coiled-coil region" evidence="5">
    <location>
        <begin position="1048"/>
        <end position="1085"/>
    </location>
</feature>
<gene>
    <name evidence="9" type="ORF">G2W53_024018</name>
</gene>
<organism evidence="9 10">
    <name type="scientific">Senna tora</name>
    <dbReference type="NCBI Taxonomy" id="362788"/>
    <lineage>
        <taxon>Eukaryota</taxon>
        <taxon>Viridiplantae</taxon>
        <taxon>Streptophyta</taxon>
        <taxon>Embryophyta</taxon>
        <taxon>Tracheophyta</taxon>
        <taxon>Spermatophyta</taxon>
        <taxon>Magnoliopsida</taxon>
        <taxon>eudicotyledons</taxon>
        <taxon>Gunneridae</taxon>
        <taxon>Pentapetalae</taxon>
        <taxon>rosids</taxon>
        <taxon>fabids</taxon>
        <taxon>Fabales</taxon>
        <taxon>Fabaceae</taxon>
        <taxon>Caesalpinioideae</taxon>
        <taxon>Cassia clade</taxon>
        <taxon>Senna</taxon>
    </lineage>
</organism>
<feature type="compositionally biased region" description="Basic and acidic residues" evidence="6">
    <location>
        <begin position="349"/>
        <end position="383"/>
    </location>
</feature>
<evidence type="ECO:0000313" key="10">
    <source>
        <dbReference type="Proteomes" id="UP000634136"/>
    </source>
</evidence>
<keyword evidence="5" id="KW-0175">Coiled coil</keyword>
<evidence type="ECO:0000256" key="5">
    <source>
        <dbReference type="SAM" id="Coils"/>
    </source>
</evidence>
<dbReference type="InterPro" id="IPR040079">
    <property type="entry name" value="Glutathione_S-Trfase"/>
</dbReference>
<dbReference type="AlphaFoldDB" id="A0A834TAH5"/>
<feature type="compositionally biased region" description="Basic and acidic residues" evidence="6">
    <location>
        <begin position="305"/>
        <end position="340"/>
    </location>
</feature>
<dbReference type="Proteomes" id="UP000634136">
    <property type="component" value="Unassembled WGS sequence"/>
</dbReference>
<comment type="catalytic activity">
    <reaction evidence="3">
        <text>RX + glutathione = an S-substituted glutathione + a halide anion + H(+)</text>
        <dbReference type="Rhea" id="RHEA:16437"/>
        <dbReference type="ChEBI" id="CHEBI:15378"/>
        <dbReference type="ChEBI" id="CHEBI:16042"/>
        <dbReference type="ChEBI" id="CHEBI:17792"/>
        <dbReference type="ChEBI" id="CHEBI:57925"/>
        <dbReference type="ChEBI" id="CHEBI:90779"/>
        <dbReference type="EC" id="2.5.1.18"/>
    </reaction>
</comment>
<dbReference type="Gene3D" id="1.20.1050.10">
    <property type="match status" value="1"/>
</dbReference>
<name>A0A834TAH5_9FABA</name>
<dbReference type="PROSITE" id="PS50404">
    <property type="entry name" value="GST_NTER"/>
    <property type="match status" value="1"/>
</dbReference>
<comment type="caution">
    <text evidence="9">The sequence shown here is derived from an EMBL/GenBank/DDBJ whole genome shotgun (WGS) entry which is preliminary data.</text>
</comment>
<keyword evidence="10" id="KW-1185">Reference proteome</keyword>
<feature type="compositionally biased region" description="Basic and acidic residues" evidence="6">
    <location>
        <begin position="507"/>
        <end position="538"/>
    </location>
</feature>
<feature type="compositionally biased region" description="Basic and acidic residues" evidence="6">
    <location>
        <begin position="544"/>
        <end position="562"/>
    </location>
</feature>
<sequence length="1204" mass="135349">MASSALQEPLPPSLTSASPPPPLFDGTTRLYINYGCPFAQRVWITRNYKGLQDKIKLVSIDLQDRPAWYKEKVYPENKVPSLEHNGKVLGESLDLVKYVDLNFEGPSLFPGDDPVKREFGEQVISHVDTFVKDMFSSMRGEDRIQQISSTFDYLENALGKFDDGPFLLGQFSAVDIVYIPFVERVQIVLSEIFKHDFSAGKPKLAAWFEELNKIGAYTQTKIDPKHHVEVFKKRVLLWAVGLQLLLKYVVVLTEDSYGFALRPQYAQSYRQYASIYKEEEAERADKWRGFLDQVVKSSQPCSSQNEDKEISKAEGSEIKEETNSRRVSEGNDLSVRKSCEGTDVEEEAGADRVSEGSDLSSRKSAEVAEIKEETSPGKLREGDNSSVRKSAEGSEIKEETRAERISEDNDSSVRKFCEGTEVEEEAGADRASEGNDSSGRISVEGAEIKEETSPGKLREGDNSSVRKPSEGSEIKEETSAERVNEGNDLSVRKSCEGTEVEGSGADRISEGNDLSGRKSAEGAEIKEETCPEKLREGDNSSTRKPAEGSEVKEETSAEKVSEGNDSSIRKPFSHDSTTTSSSEKEVHYPEERKARKVQTWGEIRPSLTAIEKLMSNRVKKAKKINGELTNGIYDHLPSIEKSEPLEGVSESPLKVLESLVQGGVPKDLRGEVWQAFLGVKTRRVERYYEDLVAQESNSSESMELDVSPGSFRQWRKQIEKDIPRTFPGHPALDENGRNSLRRLLLAYARHNPSVGYCQAMNFFAGLLLLLMPEENAFWALVGIIDDYFEGYFTEEMVESQVDQLVFEQLMRERFPKLVNHLDYLGVQVAWISGPWFLSIFVNMIPWESVLRVWDVLLFEGNRVMLFRTALALMELYGPALVTTKDAGDAITLLQSLAGSTFDSSQLIFTACVSFLAVTETRLQELREKHRPSVLVVVDERSKMGRVWKDSKGLASKLYSFKHSRGSLVEESKTSEGDDMVTDADKMRLESHSSNLDELLNSLNADSEVDSLPDLQEQVDWLKVELCRILEEKRSAILRAEELETALMEMVTEDNRRELSARVEQLEQEVAELQQALADKKLQEAAMLEVLMRVELEQKVTEDARRRAEQDLAAQKYVVHLLQEKYDKAMASINEMEKRAVMAESMLEATLQYESGQSKALSSPRLYPKHPMKQGKTTNGAECSESQSNNHGRGDPATPSRESNN</sequence>
<evidence type="ECO:0000259" key="8">
    <source>
        <dbReference type="PROSITE" id="PS50404"/>
    </source>
</evidence>
<feature type="compositionally biased region" description="Basic and acidic residues" evidence="6">
    <location>
        <begin position="446"/>
        <end position="461"/>
    </location>
</feature>
<dbReference type="Gene3D" id="1.10.8.270">
    <property type="entry name" value="putative rabgap domain of human tbc1 domain family member 14 like domains"/>
    <property type="match status" value="1"/>
</dbReference>
<feature type="compositionally biased region" description="Basic and acidic residues" evidence="6">
    <location>
        <begin position="467"/>
        <end position="496"/>
    </location>
</feature>
<dbReference type="CDD" id="cd03203">
    <property type="entry name" value="GST_C_Lambda"/>
    <property type="match status" value="1"/>
</dbReference>
<feature type="domain" description="Rab-GAP TBC" evidence="7">
    <location>
        <begin position="663"/>
        <end position="860"/>
    </location>
</feature>
<dbReference type="GO" id="GO:0004364">
    <property type="term" value="F:glutathione transferase activity"/>
    <property type="evidence" value="ECO:0007669"/>
    <property type="project" value="UniProtKB-EC"/>
</dbReference>
<feature type="compositionally biased region" description="Polar residues" evidence="6">
    <location>
        <begin position="1174"/>
        <end position="1190"/>
    </location>
</feature>
<evidence type="ECO:0000313" key="9">
    <source>
        <dbReference type="EMBL" id="KAF7818563.1"/>
    </source>
</evidence>
<feature type="region of interest" description="Disordered" evidence="6">
    <location>
        <begin position="1"/>
        <end position="21"/>
    </location>
</feature>
<dbReference type="FunFam" id="1.10.472.80:FF:000013">
    <property type="entry name" value="TBC1 domain family member 8B"/>
    <property type="match status" value="1"/>
</dbReference>
<dbReference type="Gene3D" id="1.10.10.750">
    <property type="entry name" value="Ypt/Rab-GAP domain of gyp1p, domain 1"/>
    <property type="match status" value="1"/>
</dbReference>
<dbReference type="InterPro" id="IPR044629">
    <property type="entry name" value="GSTL1/2/3"/>
</dbReference>
<reference evidence="9" key="1">
    <citation type="submission" date="2020-09" db="EMBL/GenBank/DDBJ databases">
        <title>Genome-Enabled Discovery of Anthraquinone Biosynthesis in Senna tora.</title>
        <authorList>
            <person name="Kang S.-H."/>
            <person name="Pandey R.P."/>
            <person name="Lee C.-M."/>
            <person name="Sim J.-S."/>
            <person name="Jeong J.-T."/>
            <person name="Choi B.-S."/>
            <person name="Jung M."/>
            <person name="Ginzburg D."/>
            <person name="Zhao K."/>
            <person name="Won S.Y."/>
            <person name="Oh T.-J."/>
            <person name="Yu Y."/>
            <person name="Kim N.-H."/>
            <person name="Lee O.R."/>
            <person name="Lee T.-H."/>
            <person name="Bashyal P."/>
            <person name="Kim T.-S."/>
            <person name="Lee W.-H."/>
            <person name="Kawkins C."/>
            <person name="Kim C.-K."/>
            <person name="Kim J.S."/>
            <person name="Ahn B.O."/>
            <person name="Rhee S.Y."/>
            <person name="Sohng J.K."/>
        </authorList>
    </citation>
    <scope>NUCLEOTIDE SEQUENCE</scope>
    <source>
        <tissue evidence="9">Leaf</tissue>
    </source>
</reference>
<dbReference type="FunFam" id="1.20.1050.10:FF:000041">
    <property type="entry name" value="Lambda class glutathione S-transferase"/>
    <property type="match status" value="1"/>
</dbReference>
<dbReference type="PROSITE" id="PS50086">
    <property type="entry name" value="TBC_RABGAP"/>
    <property type="match status" value="1"/>
</dbReference>
<dbReference type="GO" id="GO:0009636">
    <property type="term" value="P:response to toxic substance"/>
    <property type="evidence" value="ECO:0007669"/>
    <property type="project" value="UniProtKB-KW"/>
</dbReference>
<dbReference type="SUPFAM" id="SSF52833">
    <property type="entry name" value="Thioredoxin-like"/>
    <property type="match status" value="1"/>
</dbReference>
<dbReference type="Pfam" id="PF13417">
    <property type="entry name" value="GST_N_3"/>
    <property type="match status" value="1"/>
</dbReference>
<dbReference type="Pfam" id="PF13410">
    <property type="entry name" value="GST_C_2"/>
    <property type="match status" value="1"/>
</dbReference>
<dbReference type="FunFam" id="1.10.8.270:FF:000018">
    <property type="entry name" value="Ypt/Rab-GAP domain of gyp1p superfamily protein"/>
    <property type="match status" value="1"/>
</dbReference>
<dbReference type="PANTHER" id="PTHR44328:SF16">
    <property type="entry name" value="PROTEIN IN2-1 HOMOLOG B"/>
    <property type="match status" value="1"/>
</dbReference>
<evidence type="ECO:0000256" key="3">
    <source>
        <dbReference type="ARBA" id="ARBA00047960"/>
    </source>
</evidence>
<proteinExistence type="inferred from homology"/>
<evidence type="ECO:0000259" key="7">
    <source>
        <dbReference type="PROSITE" id="PS50086"/>
    </source>
</evidence>
<dbReference type="InterPro" id="IPR036282">
    <property type="entry name" value="Glutathione-S-Trfase_C_sf"/>
</dbReference>
<dbReference type="PANTHER" id="PTHR44328">
    <property type="entry name" value="GLUTATHIONE S-TRANSFERASE L1"/>
    <property type="match status" value="1"/>
</dbReference>
<dbReference type="Gene3D" id="1.10.472.80">
    <property type="entry name" value="Ypt/Rab-GAP domain of gyp1p, domain 3"/>
    <property type="match status" value="1"/>
</dbReference>
<accession>A0A834TAH5</accession>
<feature type="region of interest" description="Disordered" evidence="6">
    <location>
        <begin position="298"/>
        <end position="593"/>
    </location>
</feature>
<dbReference type="InterPro" id="IPR000195">
    <property type="entry name" value="Rab-GAP-TBC_dom"/>
</dbReference>
<keyword evidence="2" id="KW-0216">Detoxification</keyword>
<dbReference type="EMBL" id="JAAIUW010000008">
    <property type="protein sequence ID" value="KAF7818563.1"/>
    <property type="molecule type" value="Genomic_DNA"/>
</dbReference>